<evidence type="ECO:0000313" key="3">
    <source>
        <dbReference type="Proteomes" id="UP000177998"/>
    </source>
</evidence>
<evidence type="ECO:0000259" key="1">
    <source>
        <dbReference type="Pfam" id="PF12728"/>
    </source>
</evidence>
<dbReference type="AlphaFoldDB" id="A0A1F6FV80"/>
<dbReference type="STRING" id="1798564.A3H55_03650"/>
<organism evidence="2 3">
    <name type="scientific">Candidatus Kuenenbacteria bacterium RIFCSPLOWO2_02_FULL_42_16</name>
    <dbReference type="NCBI Taxonomy" id="1798564"/>
    <lineage>
        <taxon>Bacteria</taxon>
        <taxon>Candidatus Kueneniibacteriota</taxon>
    </lineage>
</organism>
<proteinExistence type="predicted"/>
<feature type="domain" description="Helix-turn-helix" evidence="1">
    <location>
        <begin position="7"/>
        <end position="51"/>
    </location>
</feature>
<sequence length="76" mass="8805">MSNEIKLSPSTAALLFGLSERSIRRAIKNKELPAVVVRSRYKINFSDLLAWSDKMPNRQKKRDSLGLGQFVREWKK</sequence>
<dbReference type="GO" id="GO:0003677">
    <property type="term" value="F:DNA binding"/>
    <property type="evidence" value="ECO:0007669"/>
    <property type="project" value="InterPro"/>
</dbReference>
<dbReference type="Proteomes" id="UP000177998">
    <property type="component" value="Unassembled WGS sequence"/>
</dbReference>
<name>A0A1F6FV80_9BACT</name>
<accession>A0A1F6FV80</accession>
<reference evidence="2 3" key="1">
    <citation type="journal article" date="2016" name="Nat. Commun.">
        <title>Thousands of microbial genomes shed light on interconnected biogeochemical processes in an aquifer system.</title>
        <authorList>
            <person name="Anantharaman K."/>
            <person name="Brown C.T."/>
            <person name="Hug L.A."/>
            <person name="Sharon I."/>
            <person name="Castelle C.J."/>
            <person name="Probst A.J."/>
            <person name="Thomas B.C."/>
            <person name="Singh A."/>
            <person name="Wilkins M.J."/>
            <person name="Karaoz U."/>
            <person name="Brodie E.L."/>
            <person name="Williams K.H."/>
            <person name="Hubbard S.S."/>
            <person name="Banfield J.F."/>
        </authorList>
    </citation>
    <scope>NUCLEOTIDE SEQUENCE [LARGE SCALE GENOMIC DNA]</scope>
</reference>
<dbReference type="EMBL" id="MFMZ01000059">
    <property type="protein sequence ID" value="OGG89761.1"/>
    <property type="molecule type" value="Genomic_DNA"/>
</dbReference>
<gene>
    <name evidence="2" type="ORF">A3H55_03650</name>
</gene>
<comment type="caution">
    <text evidence="2">The sequence shown here is derived from an EMBL/GenBank/DDBJ whole genome shotgun (WGS) entry which is preliminary data.</text>
</comment>
<dbReference type="Pfam" id="PF12728">
    <property type="entry name" value="HTH_17"/>
    <property type="match status" value="1"/>
</dbReference>
<protein>
    <recommendedName>
        <fullName evidence="1">Helix-turn-helix domain-containing protein</fullName>
    </recommendedName>
</protein>
<evidence type="ECO:0000313" key="2">
    <source>
        <dbReference type="EMBL" id="OGG89761.1"/>
    </source>
</evidence>
<dbReference type="NCBIfam" id="TIGR01764">
    <property type="entry name" value="excise"/>
    <property type="match status" value="1"/>
</dbReference>
<dbReference type="InterPro" id="IPR041657">
    <property type="entry name" value="HTH_17"/>
</dbReference>
<dbReference type="InterPro" id="IPR010093">
    <property type="entry name" value="SinI_DNA-bd"/>
</dbReference>